<reference evidence="2 3" key="1">
    <citation type="submission" date="2016-06" db="EMBL/GenBank/DDBJ databases">
        <authorList>
            <person name="Kjaerup R.B."/>
            <person name="Dalgaard T.S."/>
            <person name="Juul-Madsen H.R."/>
        </authorList>
    </citation>
    <scope>NUCLEOTIDE SEQUENCE [LARGE SCALE GENOMIC DNA]</scope>
    <source>
        <strain evidence="2 3">DSM 45097</strain>
    </source>
</reference>
<feature type="transmembrane region" description="Helical" evidence="1">
    <location>
        <begin position="80"/>
        <end position="99"/>
    </location>
</feature>
<feature type="transmembrane region" description="Helical" evidence="1">
    <location>
        <begin position="53"/>
        <end position="74"/>
    </location>
</feature>
<evidence type="ECO:0000313" key="2">
    <source>
        <dbReference type="EMBL" id="SCG39708.1"/>
    </source>
</evidence>
<accession>A0A1C5H145</accession>
<dbReference type="Proteomes" id="UP000198210">
    <property type="component" value="Chromosome I"/>
</dbReference>
<evidence type="ECO:0000256" key="1">
    <source>
        <dbReference type="SAM" id="Phobius"/>
    </source>
</evidence>
<keyword evidence="1" id="KW-0812">Transmembrane</keyword>
<proteinExistence type="predicted"/>
<dbReference type="InterPro" id="IPR013901">
    <property type="entry name" value="Anthrone_oxy"/>
</dbReference>
<organism evidence="2 3">
    <name type="scientific">Micromonospora siamensis</name>
    <dbReference type="NCBI Taxonomy" id="299152"/>
    <lineage>
        <taxon>Bacteria</taxon>
        <taxon>Bacillati</taxon>
        <taxon>Actinomycetota</taxon>
        <taxon>Actinomycetes</taxon>
        <taxon>Micromonosporales</taxon>
        <taxon>Micromonosporaceae</taxon>
        <taxon>Micromonospora</taxon>
    </lineage>
</organism>
<feature type="transmembrane region" description="Helical" evidence="1">
    <location>
        <begin position="6"/>
        <end position="32"/>
    </location>
</feature>
<keyword evidence="1" id="KW-0472">Membrane</keyword>
<gene>
    <name evidence="2" type="ORF">GA0074704_0864</name>
</gene>
<protein>
    <submittedName>
        <fullName evidence="2">Uncharacterized membrane protein</fullName>
    </submittedName>
</protein>
<keyword evidence="1" id="KW-1133">Transmembrane helix</keyword>
<dbReference type="AlphaFoldDB" id="A0A1C5H145"/>
<dbReference type="Pfam" id="PF08592">
    <property type="entry name" value="Anthrone_oxy"/>
    <property type="match status" value="1"/>
</dbReference>
<keyword evidence="3" id="KW-1185">Reference proteome</keyword>
<dbReference type="RefSeq" id="WP_088969282.1">
    <property type="nucleotide sequence ID" value="NZ_JBHLYF010000017.1"/>
</dbReference>
<name>A0A1C5H145_9ACTN</name>
<dbReference type="EMBL" id="LT607751">
    <property type="protein sequence ID" value="SCG39708.1"/>
    <property type="molecule type" value="Genomic_DNA"/>
</dbReference>
<evidence type="ECO:0000313" key="3">
    <source>
        <dbReference type="Proteomes" id="UP000198210"/>
    </source>
</evidence>
<sequence length="159" mass="16591">MTTVVLAAATLVTGLMGGLFFAYACSVMPGLAATDDRTFVATMRWINRRILNGWFLSAFLGAAPLTGLAVLLHWGGGGPVLAWTVAALLLYLAALAVTVRWNVPLNDRLDAAGDPDAVADLAAVRAGFERSWVRGNLVRTLTSVASFGCLVAALAVDAS</sequence>